<keyword evidence="2" id="KW-1185">Reference proteome</keyword>
<protein>
    <submittedName>
        <fullName evidence="1">Uncharacterized protein</fullName>
    </submittedName>
</protein>
<reference evidence="1 2" key="1">
    <citation type="submission" date="2024-05" db="EMBL/GenBank/DDBJ databases">
        <title>Genome sequencing and assembly of Indian major carp, Cirrhinus mrigala (Hamilton, 1822).</title>
        <authorList>
            <person name="Mohindra V."/>
            <person name="Chowdhury L.M."/>
            <person name="Lal K."/>
            <person name="Jena J.K."/>
        </authorList>
    </citation>
    <scope>NUCLEOTIDE SEQUENCE [LARGE SCALE GENOMIC DNA]</scope>
    <source>
        <strain evidence="1">CM1030</strain>
        <tissue evidence="1">Blood</tissue>
    </source>
</reference>
<gene>
    <name evidence="1" type="ORF">M9458_052962</name>
</gene>
<sequence length="68" mass="8044">MLQRIKVNFTTEQQGFFWPIPPTRINGHLHQVVCEESTEAHQRLQPTTWIALIVTIRQKLLQNLHQQT</sequence>
<proteinExistence type="predicted"/>
<evidence type="ECO:0000313" key="2">
    <source>
        <dbReference type="Proteomes" id="UP001529510"/>
    </source>
</evidence>
<organism evidence="1 2">
    <name type="scientific">Cirrhinus mrigala</name>
    <name type="common">Mrigala</name>
    <dbReference type="NCBI Taxonomy" id="683832"/>
    <lineage>
        <taxon>Eukaryota</taxon>
        <taxon>Metazoa</taxon>
        <taxon>Chordata</taxon>
        <taxon>Craniata</taxon>
        <taxon>Vertebrata</taxon>
        <taxon>Euteleostomi</taxon>
        <taxon>Actinopterygii</taxon>
        <taxon>Neopterygii</taxon>
        <taxon>Teleostei</taxon>
        <taxon>Ostariophysi</taxon>
        <taxon>Cypriniformes</taxon>
        <taxon>Cyprinidae</taxon>
        <taxon>Labeoninae</taxon>
        <taxon>Labeonini</taxon>
        <taxon>Cirrhinus</taxon>
    </lineage>
</organism>
<comment type="caution">
    <text evidence="1">The sequence shown here is derived from an EMBL/GenBank/DDBJ whole genome shotgun (WGS) entry which is preliminary data.</text>
</comment>
<name>A0ABD0MS01_CIRMR</name>
<evidence type="ECO:0000313" key="1">
    <source>
        <dbReference type="EMBL" id="KAL0151736.1"/>
    </source>
</evidence>
<dbReference type="AlphaFoldDB" id="A0ABD0MS01"/>
<dbReference type="Proteomes" id="UP001529510">
    <property type="component" value="Unassembled WGS sequence"/>
</dbReference>
<dbReference type="EMBL" id="JAMKFB020000228">
    <property type="protein sequence ID" value="KAL0151736.1"/>
    <property type="molecule type" value="Genomic_DNA"/>
</dbReference>
<accession>A0ABD0MS01</accession>
<feature type="non-terminal residue" evidence="1">
    <location>
        <position position="68"/>
    </location>
</feature>